<reference evidence="1 2" key="2">
    <citation type="submission" date="2018-03" db="EMBL/GenBank/DDBJ databases">
        <title>The ancient ancestry and fast evolution of plastids.</title>
        <authorList>
            <person name="Moore K.R."/>
            <person name="Magnabosco C."/>
            <person name="Momper L."/>
            <person name="Gold D.A."/>
            <person name="Bosak T."/>
            <person name="Fournier G.P."/>
        </authorList>
    </citation>
    <scope>NUCLEOTIDE SEQUENCE [LARGE SCALE GENOMIC DNA]</scope>
    <source>
        <strain evidence="1 2">CCAP 1448/3</strain>
    </source>
</reference>
<dbReference type="InterPro" id="IPR019283">
    <property type="entry name" value="DUF2330"/>
</dbReference>
<keyword evidence="2" id="KW-1185">Reference proteome</keyword>
<dbReference type="OrthoDB" id="9759899at2"/>
<dbReference type="RefSeq" id="WP_106287737.1">
    <property type="nucleotide sequence ID" value="NZ_CAWNTC010000229.1"/>
</dbReference>
<dbReference type="PIRSF" id="PIRSF026449">
    <property type="entry name" value="UCP026449"/>
    <property type="match status" value="1"/>
</dbReference>
<comment type="caution">
    <text evidence="1">The sequence shown here is derived from an EMBL/GenBank/DDBJ whole genome shotgun (WGS) entry which is preliminary data.</text>
</comment>
<evidence type="ECO:0000313" key="1">
    <source>
        <dbReference type="EMBL" id="PSB03981.1"/>
    </source>
</evidence>
<organism evidence="1 2">
    <name type="scientific">Merismopedia glauca CCAP 1448/3</name>
    <dbReference type="NCBI Taxonomy" id="1296344"/>
    <lineage>
        <taxon>Bacteria</taxon>
        <taxon>Bacillati</taxon>
        <taxon>Cyanobacteriota</taxon>
        <taxon>Cyanophyceae</taxon>
        <taxon>Synechococcales</taxon>
        <taxon>Merismopediaceae</taxon>
        <taxon>Merismopedia</taxon>
    </lineage>
</organism>
<dbReference type="Pfam" id="PF10092">
    <property type="entry name" value="DUF2330"/>
    <property type="match status" value="1"/>
</dbReference>
<evidence type="ECO:0000313" key="2">
    <source>
        <dbReference type="Proteomes" id="UP000238762"/>
    </source>
</evidence>
<dbReference type="Proteomes" id="UP000238762">
    <property type="component" value="Unassembled WGS sequence"/>
</dbReference>
<protein>
    <submittedName>
        <fullName evidence="1">DUF2330 domain-containing protein</fullName>
    </submittedName>
</protein>
<accession>A0A2T1C6U7</accession>
<proteinExistence type="predicted"/>
<name>A0A2T1C6U7_9CYAN</name>
<dbReference type="AlphaFoldDB" id="A0A2T1C6U7"/>
<reference evidence="1 2" key="1">
    <citation type="submission" date="2018-02" db="EMBL/GenBank/DDBJ databases">
        <authorList>
            <person name="Cohen D.B."/>
            <person name="Kent A.D."/>
        </authorList>
    </citation>
    <scope>NUCLEOTIDE SEQUENCE [LARGE SCALE GENOMIC DNA]</scope>
    <source>
        <strain evidence="1 2">CCAP 1448/3</strain>
    </source>
</reference>
<dbReference type="EMBL" id="PVWJ01000020">
    <property type="protein sequence ID" value="PSB03981.1"/>
    <property type="molecule type" value="Genomic_DNA"/>
</dbReference>
<gene>
    <name evidence="1" type="ORF">C7B64_05935</name>
</gene>
<dbReference type="InterPro" id="IPR016838">
    <property type="entry name" value="UCP026449"/>
</dbReference>
<sequence length="428" mass="49365">MPSAWAFCGFYVSKADSKLYNQASQVVIARDGDRTILTMANDYQGDVKDFAIVVPVPVKIEKEQVKIGDPKVIQHLDAFSAPRLVEYFDSDPCLERVRLNFNIGLTGADSLDNQLRYRAEKKDNLGVTIEAKFNVGEYEILVLSAKQSDGLETWLKQNGYKLPRGASQLLQPYIKQKMKFFVAKVNLKEFDKSGSEFLRPLMIAYSSPKFMLPIRLGMMNSTNEQDLIVYVLSPKGQAEVTNYRTVKVPSGDEIPVYVKNEFGEFYKSMFQTSYNKEDRKVAFLEYAWNMSNCDPCSAEPLNEEELKKAGVFWLESNLNRGIPFSNKVFITRLHIRYSRDKFPEDLMFQETANQEHFQGRYVLRHAYTGETKCAAGREYRRGLKQRFEREAQTLAKLTGWNIKDIRKEMDFAETVGTTEPFWRDIWGQ</sequence>